<protein>
    <recommendedName>
        <fullName evidence="3">CCHC-type domain-containing protein</fullName>
    </recommendedName>
</protein>
<evidence type="ECO:0000256" key="1">
    <source>
        <dbReference type="PROSITE-ProRule" id="PRU00047"/>
    </source>
</evidence>
<sequence>MPPPYRTPAHRPTKKRRRGPADEDERSQNHLSRVGQIQRCSNCGAAGHKRRGCTKPINSAQQPKKPKEKNARRYATRSSTRGRKRASSQPPAQTSTRKKRAIASASSSQPLPREASSQPTQRPGCARGGPKFKPNPQALSKPKPAQAPSKPNSASGQPNPASAQPKPASRSTMKALSQPTKKASVQPNTASSSQPISKRAQFSVSSAHVSPQKLKLMAKLPPRKWGNL</sequence>
<evidence type="ECO:0000313" key="4">
    <source>
        <dbReference type="EMBL" id="MED6112241.1"/>
    </source>
</evidence>
<keyword evidence="5" id="KW-1185">Reference proteome</keyword>
<dbReference type="PROSITE" id="PS50158">
    <property type="entry name" value="ZF_CCHC"/>
    <property type="match status" value="1"/>
</dbReference>
<accession>A0ABU6QKZ6</accession>
<feature type="compositionally biased region" description="Low complexity" evidence="2">
    <location>
        <begin position="136"/>
        <end position="155"/>
    </location>
</feature>
<evidence type="ECO:0000259" key="3">
    <source>
        <dbReference type="PROSITE" id="PS50158"/>
    </source>
</evidence>
<feature type="compositionally biased region" description="Basic residues" evidence="2">
    <location>
        <begin position="64"/>
        <end position="86"/>
    </location>
</feature>
<keyword evidence="1" id="KW-0862">Zinc</keyword>
<feature type="compositionally biased region" description="Polar residues" evidence="2">
    <location>
        <begin position="169"/>
        <end position="209"/>
    </location>
</feature>
<proteinExistence type="predicted"/>
<comment type="caution">
    <text evidence="4">The sequence shown here is derived from an EMBL/GenBank/DDBJ whole genome shotgun (WGS) entry which is preliminary data.</text>
</comment>
<dbReference type="Proteomes" id="UP001341840">
    <property type="component" value="Unassembled WGS sequence"/>
</dbReference>
<evidence type="ECO:0000313" key="5">
    <source>
        <dbReference type="Proteomes" id="UP001341840"/>
    </source>
</evidence>
<name>A0ABU6QKZ6_9FABA</name>
<evidence type="ECO:0000256" key="2">
    <source>
        <dbReference type="SAM" id="MobiDB-lite"/>
    </source>
</evidence>
<dbReference type="InterPro" id="IPR001878">
    <property type="entry name" value="Znf_CCHC"/>
</dbReference>
<keyword evidence="1" id="KW-0863">Zinc-finger</keyword>
<dbReference type="EMBL" id="JASCZI010000522">
    <property type="protein sequence ID" value="MED6112241.1"/>
    <property type="molecule type" value="Genomic_DNA"/>
</dbReference>
<reference evidence="4 5" key="1">
    <citation type="journal article" date="2023" name="Plants (Basel)">
        <title>Bridging the Gap: Combining Genomics and Transcriptomics Approaches to Understand Stylosanthes scabra, an Orphan Legume from the Brazilian Caatinga.</title>
        <authorList>
            <person name="Ferreira-Neto J.R.C."/>
            <person name="da Silva M.D."/>
            <person name="Binneck E."/>
            <person name="de Melo N.F."/>
            <person name="da Silva R.H."/>
            <person name="de Melo A.L.T.M."/>
            <person name="Pandolfi V."/>
            <person name="Bustamante F.O."/>
            <person name="Brasileiro-Vidal A.C."/>
            <person name="Benko-Iseppon A.M."/>
        </authorList>
    </citation>
    <scope>NUCLEOTIDE SEQUENCE [LARGE SCALE GENOMIC DNA]</scope>
    <source>
        <tissue evidence="4">Leaves</tissue>
    </source>
</reference>
<feature type="region of interest" description="Disordered" evidence="2">
    <location>
        <begin position="1"/>
        <end position="228"/>
    </location>
</feature>
<keyword evidence="1" id="KW-0479">Metal-binding</keyword>
<feature type="compositionally biased region" description="Basic residues" evidence="2">
    <location>
        <begin position="8"/>
        <end position="18"/>
    </location>
</feature>
<feature type="domain" description="CCHC-type" evidence="3">
    <location>
        <begin position="39"/>
        <end position="55"/>
    </location>
</feature>
<organism evidence="4 5">
    <name type="scientific">Stylosanthes scabra</name>
    <dbReference type="NCBI Taxonomy" id="79078"/>
    <lineage>
        <taxon>Eukaryota</taxon>
        <taxon>Viridiplantae</taxon>
        <taxon>Streptophyta</taxon>
        <taxon>Embryophyta</taxon>
        <taxon>Tracheophyta</taxon>
        <taxon>Spermatophyta</taxon>
        <taxon>Magnoliopsida</taxon>
        <taxon>eudicotyledons</taxon>
        <taxon>Gunneridae</taxon>
        <taxon>Pentapetalae</taxon>
        <taxon>rosids</taxon>
        <taxon>fabids</taxon>
        <taxon>Fabales</taxon>
        <taxon>Fabaceae</taxon>
        <taxon>Papilionoideae</taxon>
        <taxon>50 kb inversion clade</taxon>
        <taxon>dalbergioids sensu lato</taxon>
        <taxon>Dalbergieae</taxon>
        <taxon>Pterocarpus clade</taxon>
        <taxon>Stylosanthes</taxon>
    </lineage>
</organism>
<gene>
    <name evidence="4" type="ORF">PIB30_059901</name>
</gene>